<dbReference type="STRING" id="1196081.A0A364L178"/>
<proteinExistence type="predicted"/>
<organism evidence="3 4">
    <name type="scientific">Talaromyces amestolkiae</name>
    <dbReference type="NCBI Taxonomy" id="1196081"/>
    <lineage>
        <taxon>Eukaryota</taxon>
        <taxon>Fungi</taxon>
        <taxon>Dikarya</taxon>
        <taxon>Ascomycota</taxon>
        <taxon>Pezizomycotina</taxon>
        <taxon>Eurotiomycetes</taxon>
        <taxon>Eurotiomycetidae</taxon>
        <taxon>Eurotiales</taxon>
        <taxon>Trichocomaceae</taxon>
        <taxon>Talaromyces</taxon>
        <taxon>Talaromyces sect. Talaromyces</taxon>
    </lineage>
</organism>
<feature type="signal peptide" evidence="2">
    <location>
        <begin position="1"/>
        <end position="20"/>
    </location>
</feature>
<accession>A0A364L178</accession>
<evidence type="ECO:0000256" key="2">
    <source>
        <dbReference type="SAM" id="SignalP"/>
    </source>
</evidence>
<dbReference type="InterPro" id="IPR001087">
    <property type="entry name" value="GDSL"/>
</dbReference>
<keyword evidence="4" id="KW-1185">Reference proteome</keyword>
<dbReference type="Pfam" id="PF00657">
    <property type="entry name" value="Lipase_GDSL"/>
    <property type="match status" value="1"/>
</dbReference>
<dbReference type="OrthoDB" id="1600564at2759"/>
<name>A0A364L178_TALAM</name>
<evidence type="ECO:0000313" key="4">
    <source>
        <dbReference type="Proteomes" id="UP000249363"/>
    </source>
</evidence>
<dbReference type="InterPro" id="IPR036514">
    <property type="entry name" value="SGNH_hydro_sf"/>
</dbReference>
<reference evidence="3 4" key="1">
    <citation type="journal article" date="2017" name="Biotechnol. Biofuels">
        <title>Differential beta-glucosidase expression as a function of carbon source availability in Talaromyces amestolkiae: a genomic and proteomic approach.</title>
        <authorList>
            <person name="de Eugenio L.I."/>
            <person name="Mendez-Liter J.A."/>
            <person name="Nieto-Dominguez M."/>
            <person name="Alonso L."/>
            <person name="Gil-Munoz J."/>
            <person name="Barriuso J."/>
            <person name="Prieto A."/>
            <person name="Martinez M.J."/>
        </authorList>
    </citation>
    <scope>NUCLEOTIDE SEQUENCE [LARGE SCALE GENOMIC DNA]</scope>
    <source>
        <strain evidence="3 4">CIB</strain>
    </source>
</reference>
<keyword evidence="1" id="KW-0378">Hydrolase</keyword>
<dbReference type="GO" id="GO:0016788">
    <property type="term" value="F:hydrolase activity, acting on ester bonds"/>
    <property type="evidence" value="ECO:0007669"/>
    <property type="project" value="InterPro"/>
</dbReference>
<dbReference type="PANTHER" id="PTHR45648:SF22">
    <property type="entry name" value="GDSL LIPASE_ACYLHYDROLASE FAMILY PROTEIN (AFU_ORTHOLOGUE AFUA_4G14700)"/>
    <property type="match status" value="1"/>
</dbReference>
<dbReference type="GeneID" id="63794795"/>
<dbReference type="PANTHER" id="PTHR45648">
    <property type="entry name" value="GDSL LIPASE/ACYLHYDROLASE FAMILY PROTEIN (AFU_ORTHOLOGUE AFUA_4G14700)"/>
    <property type="match status" value="1"/>
</dbReference>
<keyword evidence="2" id="KW-0732">Signal</keyword>
<evidence type="ECO:0008006" key="5">
    <source>
        <dbReference type="Google" id="ProtNLM"/>
    </source>
</evidence>
<dbReference type="Gene3D" id="3.40.50.1110">
    <property type="entry name" value="SGNH hydrolase"/>
    <property type="match status" value="1"/>
</dbReference>
<dbReference type="InterPro" id="IPR051058">
    <property type="entry name" value="GDSL_Est/Lipase"/>
</dbReference>
<evidence type="ECO:0000256" key="1">
    <source>
        <dbReference type="ARBA" id="ARBA00022801"/>
    </source>
</evidence>
<dbReference type="EMBL" id="MIKG01000010">
    <property type="protein sequence ID" value="RAO69567.1"/>
    <property type="molecule type" value="Genomic_DNA"/>
</dbReference>
<comment type="caution">
    <text evidence="3">The sequence shown here is derived from an EMBL/GenBank/DDBJ whole genome shotgun (WGS) entry which is preliminary data.</text>
</comment>
<feature type="chain" id="PRO_5016844274" description="SGNH hydrolase-type esterase domain-containing protein" evidence="2">
    <location>
        <begin position="21"/>
        <end position="359"/>
    </location>
</feature>
<dbReference type="CDD" id="cd01846">
    <property type="entry name" value="fatty_acyltransferase_like"/>
    <property type="match status" value="1"/>
</dbReference>
<sequence>MFSSMKYVYISVLLSQLTIATSPTLSSRGESSSKWKLKKFKSLVTFGDSYTDESRFGYFASHNGSAPPVGWVDPVSNNTSSGGYIWARYVAFNAKVNLYDYAVSGAVCSNEITPRWVSALNGDYPSVLEYEVPAYIGDSKLTTNGTSFLDIPPSETVYSMWIGTNDLGADAFLTDSQVPGKTIPDYTECVFSALDKIYANGARFFVLQNVIPLQLVPLYATPENGGVYPNPDGTTNVTEVSYRMWESVKTVNDIYKYQLPYELLIQNRYPGAQFALMDMYSIIADIYYNPDQYLASPANVTGYIEQCDASGVCSLAANQESFLWFNNLHPSWKTDSIIAQRFVEVVKGQSKYATYWGGR</sequence>
<protein>
    <recommendedName>
        <fullName evidence="5">SGNH hydrolase-type esterase domain-containing protein</fullName>
    </recommendedName>
</protein>
<gene>
    <name evidence="3" type="ORF">BHQ10_005579</name>
</gene>
<dbReference type="SUPFAM" id="SSF52266">
    <property type="entry name" value="SGNH hydrolase"/>
    <property type="match status" value="1"/>
</dbReference>
<evidence type="ECO:0000313" key="3">
    <source>
        <dbReference type="EMBL" id="RAO69567.1"/>
    </source>
</evidence>
<dbReference type="Proteomes" id="UP000249363">
    <property type="component" value="Unassembled WGS sequence"/>
</dbReference>
<dbReference type="RefSeq" id="XP_040734083.1">
    <property type="nucleotide sequence ID" value="XM_040878070.1"/>
</dbReference>
<dbReference type="AlphaFoldDB" id="A0A364L178"/>